<name>A0A6S6TZD6_9BACT</name>
<evidence type="ECO:0000256" key="1">
    <source>
        <dbReference type="SAM" id="Phobius"/>
    </source>
</evidence>
<keyword evidence="1" id="KW-0472">Membrane</keyword>
<evidence type="ECO:0000313" key="2">
    <source>
        <dbReference type="EMBL" id="CAA6819839.1"/>
    </source>
</evidence>
<gene>
    <name evidence="2" type="ORF">HELGO_WM1420</name>
</gene>
<reference evidence="2" key="1">
    <citation type="submission" date="2020-01" db="EMBL/GenBank/DDBJ databases">
        <authorList>
            <person name="Meier V. D."/>
            <person name="Meier V D."/>
        </authorList>
    </citation>
    <scope>NUCLEOTIDE SEQUENCE</scope>
    <source>
        <strain evidence="2">HLG_WM_MAG_06</strain>
    </source>
</reference>
<accession>A0A6S6TZD6</accession>
<keyword evidence="1" id="KW-1133">Transmembrane helix</keyword>
<evidence type="ECO:0008006" key="3">
    <source>
        <dbReference type="Google" id="ProtNLM"/>
    </source>
</evidence>
<dbReference type="NCBIfam" id="TIGR02532">
    <property type="entry name" value="IV_pilin_GFxxxE"/>
    <property type="match status" value="1"/>
</dbReference>
<proteinExistence type="predicted"/>
<dbReference type="EMBL" id="CACVAP010000093">
    <property type="protein sequence ID" value="CAA6819839.1"/>
    <property type="molecule type" value="Genomic_DNA"/>
</dbReference>
<keyword evidence="1" id="KW-0812">Transmembrane</keyword>
<organism evidence="2">
    <name type="scientific">uncultured Sulfurovum sp</name>
    <dbReference type="NCBI Taxonomy" id="269237"/>
    <lineage>
        <taxon>Bacteria</taxon>
        <taxon>Pseudomonadati</taxon>
        <taxon>Campylobacterota</taxon>
        <taxon>Epsilonproteobacteria</taxon>
        <taxon>Campylobacterales</taxon>
        <taxon>Sulfurovaceae</taxon>
        <taxon>Sulfurovum</taxon>
        <taxon>environmental samples</taxon>
    </lineage>
</organism>
<feature type="transmembrane region" description="Helical" evidence="1">
    <location>
        <begin position="6"/>
        <end position="31"/>
    </location>
</feature>
<protein>
    <recommendedName>
        <fullName evidence="3">Prepilin-type N-terminal cleavage/methylation domain-containing protein</fullName>
    </recommendedName>
</protein>
<sequence length="214" mass="25230">MKKNRLGFTLVELLVTIVLFSLLLATALYSFRFISINMRNINNTNPQDAMNFNLLKDVFSSTFYYIDTDNKKLEGRERYFYYFNGTKDSCRFVSNSSLFFDELVVVQLSLKDAKLIYEEGRIFQKNINYQDLENIQLTERITILKNLEMLNFKYKTHKGIKSEIFKEIPRGVEINFKGKVKEYNYIFSVKSRNITQLESLIRDYDLSRSSLGGQ</sequence>
<dbReference type="InterPro" id="IPR012902">
    <property type="entry name" value="N_methyl_site"/>
</dbReference>
<dbReference type="Pfam" id="PF07963">
    <property type="entry name" value="N_methyl"/>
    <property type="match status" value="1"/>
</dbReference>
<dbReference type="AlphaFoldDB" id="A0A6S6TZD6"/>